<evidence type="ECO:0000256" key="2">
    <source>
        <dbReference type="ARBA" id="ARBA00022946"/>
    </source>
</evidence>
<accession>A0A6A6F6H2</accession>
<dbReference type="AlphaFoldDB" id="A0A6A6F6H2"/>
<comment type="subcellular location">
    <subcellularLocation>
        <location evidence="1">Mitochondrion</location>
    </subcellularLocation>
</comment>
<dbReference type="EMBL" id="ML992686">
    <property type="protein sequence ID" value="KAF2209472.1"/>
    <property type="molecule type" value="Genomic_DNA"/>
</dbReference>
<dbReference type="InterPro" id="IPR051975">
    <property type="entry name" value="mtLSU_mL45"/>
</dbReference>
<name>A0A6A6F6H2_9PEZI</name>
<sequence length="282" mass="32537">MAGGGFVKAQPSMAVKRNQAMKKMQASGEVLDYVGLLQETFVPPRWENLPSIFSDFSGHRKLLWYRWKAWISFRRSQLTAFWMVKPRLKLEVRKTPHIAKQLYEEMYVAFADGNLGSVEAKLSPGFKTRLEQRIAKRAPNTRLQWKLHKYIGRPKCVSYMFAMPDTKGPNTTRTAIMQAVVRIKSQQSLLHVRKQRVKDPATGKFVVVEVPVDRDGKEIRDFNVEAEEKKNTKTMVEYFVIERTLINGQVGSWRAWGTTQEADLAELRKAEIRKEKALMGTM</sequence>
<evidence type="ECO:0000313" key="5">
    <source>
        <dbReference type="Proteomes" id="UP000799539"/>
    </source>
</evidence>
<dbReference type="InterPro" id="IPR024621">
    <property type="entry name" value="Mba1"/>
</dbReference>
<reference evidence="4" key="1">
    <citation type="journal article" date="2020" name="Stud. Mycol.">
        <title>101 Dothideomycetes genomes: a test case for predicting lifestyles and emergence of pathogens.</title>
        <authorList>
            <person name="Haridas S."/>
            <person name="Albert R."/>
            <person name="Binder M."/>
            <person name="Bloem J."/>
            <person name="Labutti K."/>
            <person name="Salamov A."/>
            <person name="Andreopoulos B."/>
            <person name="Baker S."/>
            <person name="Barry K."/>
            <person name="Bills G."/>
            <person name="Bluhm B."/>
            <person name="Cannon C."/>
            <person name="Castanera R."/>
            <person name="Culley D."/>
            <person name="Daum C."/>
            <person name="Ezra D."/>
            <person name="Gonzalez J."/>
            <person name="Henrissat B."/>
            <person name="Kuo A."/>
            <person name="Liang C."/>
            <person name="Lipzen A."/>
            <person name="Lutzoni F."/>
            <person name="Magnuson J."/>
            <person name="Mondo S."/>
            <person name="Nolan M."/>
            <person name="Ohm R."/>
            <person name="Pangilinan J."/>
            <person name="Park H.-J."/>
            <person name="Ramirez L."/>
            <person name="Alfaro M."/>
            <person name="Sun H."/>
            <person name="Tritt A."/>
            <person name="Yoshinaga Y."/>
            <person name="Zwiers L.-H."/>
            <person name="Turgeon B."/>
            <person name="Goodwin S."/>
            <person name="Spatafora J."/>
            <person name="Crous P."/>
            <person name="Grigoriev I."/>
        </authorList>
    </citation>
    <scope>NUCLEOTIDE SEQUENCE</scope>
    <source>
        <strain evidence="4">SCOH1-5</strain>
    </source>
</reference>
<dbReference type="GO" id="GO:0005743">
    <property type="term" value="C:mitochondrial inner membrane"/>
    <property type="evidence" value="ECO:0007669"/>
    <property type="project" value="InterPro"/>
</dbReference>
<dbReference type="PANTHER" id="PTHR28554:SF1">
    <property type="entry name" value="LARGE RIBOSOMAL SUBUNIT PROTEIN ML45"/>
    <property type="match status" value="1"/>
</dbReference>
<evidence type="ECO:0000256" key="3">
    <source>
        <dbReference type="ARBA" id="ARBA00023128"/>
    </source>
</evidence>
<keyword evidence="3" id="KW-0496">Mitochondrion</keyword>
<gene>
    <name evidence="4" type="ORF">CERZMDRAFT_91333</name>
</gene>
<dbReference type="OrthoDB" id="19619at2759"/>
<dbReference type="Proteomes" id="UP000799539">
    <property type="component" value="Unassembled WGS sequence"/>
</dbReference>
<protein>
    <recommendedName>
        <fullName evidence="6">Tim44-like domain-containing protein</fullName>
    </recommendedName>
</protein>
<dbReference type="Pfam" id="PF07961">
    <property type="entry name" value="MBA1"/>
    <property type="match status" value="1"/>
</dbReference>
<dbReference type="Gene3D" id="3.10.450.240">
    <property type="match status" value="1"/>
</dbReference>
<dbReference type="GO" id="GO:0032979">
    <property type="term" value="P:protein insertion into mitochondrial inner membrane from matrix"/>
    <property type="evidence" value="ECO:0007669"/>
    <property type="project" value="InterPro"/>
</dbReference>
<organism evidence="4 5">
    <name type="scientific">Cercospora zeae-maydis SCOH1-5</name>
    <dbReference type="NCBI Taxonomy" id="717836"/>
    <lineage>
        <taxon>Eukaryota</taxon>
        <taxon>Fungi</taxon>
        <taxon>Dikarya</taxon>
        <taxon>Ascomycota</taxon>
        <taxon>Pezizomycotina</taxon>
        <taxon>Dothideomycetes</taxon>
        <taxon>Dothideomycetidae</taxon>
        <taxon>Mycosphaerellales</taxon>
        <taxon>Mycosphaerellaceae</taxon>
        <taxon>Cercospora</taxon>
    </lineage>
</organism>
<proteinExistence type="predicted"/>
<dbReference type="PANTHER" id="PTHR28554">
    <property type="entry name" value="39S RIBOSOMAL PROTEIN L45, MITOCHONDRIAL"/>
    <property type="match status" value="1"/>
</dbReference>
<keyword evidence="5" id="KW-1185">Reference proteome</keyword>
<evidence type="ECO:0000256" key="1">
    <source>
        <dbReference type="ARBA" id="ARBA00004173"/>
    </source>
</evidence>
<keyword evidence="2" id="KW-0809">Transit peptide</keyword>
<evidence type="ECO:0008006" key="6">
    <source>
        <dbReference type="Google" id="ProtNLM"/>
    </source>
</evidence>
<evidence type="ECO:0000313" key="4">
    <source>
        <dbReference type="EMBL" id="KAF2209472.1"/>
    </source>
</evidence>